<protein>
    <recommendedName>
        <fullName evidence="9">TRAP transporter small permease protein</fullName>
    </recommendedName>
</protein>
<evidence type="ECO:0000313" key="12">
    <source>
        <dbReference type="Proteomes" id="UP000466024"/>
    </source>
</evidence>
<dbReference type="AlphaFoldDB" id="A0A640WH44"/>
<accession>A0A640WH44</accession>
<dbReference type="EMBL" id="VTPX01000002">
    <property type="protein sequence ID" value="KAA0019638.1"/>
    <property type="molecule type" value="Genomic_DNA"/>
</dbReference>
<comment type="subunit">
    <text evidence="9">The complex comprises the extracytoplasmic solute receptor protein and the two transmembrane proteins.</text>
</comment>
<evidence type="ECO:0000256" key="2">
    <source>
        <dbReference type="ARBA" id="ARBA00022448"/>
    </source>
</evidence>
<gene>
    <name evidence="11" type="ORF">F0A16_04695</name>
</gene>
<evidence type="ECO:0000256" key="1">
    <source>
        <dbReference type="ARBA" id="ARBA00004429"/>
    </source>
</evidence>
<dbReference type="GO" id="GO:0022857">
    <property type="term" value="F:transmembrane transporter activity"/>
    <property type="evidence" value="ECO:0007669"/>
    <property type="project" value="UniProtKB-UniRule"/>
</dbReference>
<evidence type="ECO:0000256" key="3">
    <source>
        <dbReference type="ARBA" id="ARBA00022475"/>
    </source>
</evidence>
<organism evidence="11 12">
    <name type="scientific">Salinicola corii</name>
    <dbReference type="NCBI Taxonomy" id="2606937"/>
    <lineage>
        <taxon>Bacteria</taxon>
        <taxon>Pseudomonadati</taxon>
        <taxon>Pseudomonadota</taxon>
        <taxon>Gammaproteobacteria</taxon>
        <taxon>Oceanospirillales</taxon>
        <taxon>Halomonadaceae</taxon>
        <taxon>Salinicola</taxon>
    </lineage>
</organism>
<dbReference type="GO" id="GO:0005886">
    <property type="term" value="C:plasma membrane"/>
    <property type="evidence" value="ECO:0007669"/>
    <property type="project" value="UniProtKB-SubCell"/>
</dbReference>
<comment type="function">
    <text evidence="9">Part of the tripartite ATP-independent periplasmic (TRAP) transport system.</text>
</comment>
<reference evidence="11 12" key="1">
    <citation type="submission" date="2019-08" db="EMBL/GenBank/DDBJ databases">
        <title>Bioinformatics analysis of the strain L3 and L5.</title>
        <authorList>
            <person name="Li X."/>
        </authorList>
    </citation>
    <scope>NUCLEOTIDE SEQUENCE [LARGE SCALE GENOMIC DNA]</scope>
    <source>
        <strain evidence="11 12">L3</strain>
    </source>
</reference>
<keyword evidence="2 9" id="KW-0813">Transport</keyword>
<comment type="subcellular location">
    <subcellularLocation>
        <location evidence="1 9">Cell inner membrane</location>
        <topology evidence="1 9">Multi-pass membrane protein</topology>
    </subcellularLocation>
</comment>
<evidence type="ECO:0000256" key="7">
    <source>
        <dbReference type="ARBA" id="ARBA00023136"/>
    </source>
</evidence>
<keyword evidence="6 9" id="KW-1133">Transmembrane helix</keyword>
<dbReference type="InterPro" id="IPR055348">
    <property type="entry name" value="DctQ"/>
</dbReference>
<evidence type="ECO:0000256" key="8">
    <source>
        <dbReference type="ARBA" id="ARBA00038436"/>
    </source>
</evidence>
<dbReference type="PANTHER" id="PTHR35011:SF2">
    <property type="entry name" value="2,3-DIKETO-L-GULONATE TRAP TRANSPORTER SMALL PERMEASE PROTEIN YIAM"/>
    <property type="match status" value="1"/>
</dbReference>
<comment type="caution">
    <text evidence="11">The sequence shown here is derived from an EMBL/GenBank/DDBJ whole genome shotgun (WGS) entry which is preliminary data.</text>
</comment>
<feature type="transmembrane region" description="Helical" evidence="9">
    <location>
        <begin position="125"/>
        <end position="144"/>
    </location>
</feature>
<evidence type="ECO:0000256" key="9">
    <source>
        <dbReference type="RuleBase" id="RU369079"/>
    </source>
</evidence>
<feature type="transmembrane region" description="Helical" evidence="9">
    <location>
        <begin position="7"/>
        <end position="28"/>
    </location>
</feature>
<comment type="similarity">
    <text evidence="8 9">Belongs to the TRAP transporter small permease family.</text>
</comment>
<keyword evidence="3" id="KW-1003">Cell membrane</keyword>
<feature type="domain" description="Tripartite ATP-independent periplasmic transporters DctQ component" evidence="10">
    <location>
        <begin position="20"/>
        <end position="146"/>
    </location>
</feature>
<feature type="transmembrane region" description="Helical" evidence="9">
    <location>
        <begin position="82"/>
        <end position="105"/>
    </location>
</feature>
<dbReference type="Pfam" id="PF04290">
    <property type="entry name" value="DctQ"/>
    <property type="match status" value="1"/>
</dbReference>
<feature type="transmembrane region" description="Helical" evidence="9">
    <location>
        <begin position="43"/>
        <end position="61"/>
    </location>
</feature>
<keyword evidence="4 9" id="KW-0997">Cell inner membrane</keyword>
<name>A0A640WH44_9GAMM</name>
<evidence type="ECO:0000256" key="4">
    <source>
        <dbReference type="ARBA" id="ARBA00022519"/>
    </source>
</evidence>
<keyword evidence="5 9" id="KW-0812">Transmembrane</keyword>
<dbReference type="RefSeq" id="WP_149434239.1">
    <property type="nucleotide sequence ID" value="NZ_VTPX01000002.1"/>
</dbReference>
<dbReference type="InterPro" id="IPR007387">
    <property type="entry name" value="TRAP_DctQ"/>
</dbReference>
<evidence type="ECO:0000313" key="11">
    <source>
        <dbReference type="EMBL" id="KAA0019638.1"/>
    </source>
</evidence>
<dbReference type="Proteomes" id="UP000466024">
    <property type="component" value="Unassembled WGS sequence"/>
</dbReference>
<keyword evidence="7 9" id="KW-0472">Membrane</keyword>
<dbReference type="GO" id="GO:0015740">
    <property type="term" value="P:C4-dicarboxylate transport"/>
    <property type="evidence" value="ECO:0007669"/>
    <property type="project" value="TreeGrafter"/>
</dbReference>
<evidence type="ECO:0000259" key="10">
    <source>
        <dbReference type="Pfam" id="PF04290"/>
    </source>
</evidence>
<evidence type="ECO:0000256" key="5">
    <source>
        <dbReference type="ARBA" id="ARBA00022692"/>
    </source>
</evidence>
<dbReference type="PANTHER" id="PTHR35011">
    <property type="entry name" value="2,3-DIKETO-L-GULONATE TRAP TRANSPORTER SMALL PERMEASE PROTEIN YIAM"/>
    <property type="match status" value="1"/>
</dbReference>
<evidence type="ECO:0000256" key="6">
    <source>
        <dbReference type="ARBA" id="ARBA00022989"/>
    </source>
</evidence>
<sequence>MNKILENLFLAISGTLLTLMVVVVFYGVVSRELGWSVAWTTELGQMLFLASVFTGAAYATLKKAHLQIGVLSGLVKGRFSQPLLEGGQQLVVILFSAAVAWFATANLMDGFRYPDISPTLGINRSYLYAIMAASFTVIAIHGLYRLGHIVVARGRIQ</sequence>
<keyword evidence="12" id="KW-1185">Reference proteome</keyword>
<proteinExistence type="inferred from homology"/>